<sequence>MCHSNWPLIICENSGEDGRNTDYRQHQQLILAEEAGNRLISPRSEEETAEGSGKNKFCLCSPTNHAGSFRCRLHRSSYKWGRRRSASA</sequence>
<evidence type="ECO:0000313" key="1">
    <source>
        <dbReference type="EMBL" id="ABK25772.1"/>
    </source>
</evidence>
<name>A9NYR1_PICSI</name>
<protein>
    <submittedName>
        <fullName evidence="1">Uncharacterized protein</fullName>
    </submittedName>
</protein>
<dbReference type="PANTHER" id="PTHR33132">
    <property type="entry name" value="OSJNBB0118P14.9 PROTEIN"/>
    <property type="match status" value="1"/>
</dbReference>
<dbReference type="AlphaFoldDB" id="A9NYR1"/>
<dbReference type="EMBL" id="EF086512">
    <property type="protein sequence ID" value="ABK25772.1"/>
    <property type="molecule type" value="mRNA"/>
</dbReference>
<dbReference type="PANTHER" id="PTHR33132:SF135">
    <property type="entry name" value="OS02G0799700 PROTEIN"/>
    <property type="match status" value="1"/>
</dbReference>
<proteinExistence type="evidence at transcript level"/>
<organism evidence="1">
    <name type="scientific">Picea sitchensis</name>
    <name type="common">Sitka spruce</name>
    <name type="synonym">Pinus sitchensis</name>
    <dbReference type="NCBI Taxonomy" id="3332"/>
    <lineage>
        <taxon>Eukaryota</taxon>
        <taxon>Viridiplantae</taxon>
        <taxon>Streptophyta</taxon>
        <taxon>Embryophyta</taxon>
        <taxon>Tracheophyta</taxon>
        <taxon>Spermatophyta</taxon>
        <taxon>Pinopsida</taxon>
        <taxon>Pinidae</taxon>
        <taxon>Conifers I</taxon>
        <taxon>Pinales</taxon>
        <taxon>Pinaceae</taxon>
        <taxon>Picea</taxon>
    </lineage>
</organism>
<accession>A9NYR1</accession>
<reference evidence="1" key="1">
    <citation type="journal article" date="2008" name="BMC Genomics">
        <title>A conifer genomics resource of 200,000 spruce (Picea spp.) ESTs and 6,464 high-quality, sequence-finished full-length cDNAs for Sitka spruce (Picea sitchensis).</title>
        <authorList>
            <person name="Ralph S.G."/>
            <person name="Chun H.J."/>
            <person name="Kolosova N."/>
            <person name="Cooper D."/>
            <person name="Oddy C."/>
            <person name="Ritland C.E."/>
            <person name="Kirkpatrick R."/>
            <person name="Moore R."/>
            <person name="Barber S."/>
            <person name="Holt R.A."/>
            <person name="Jones S.J."/>
            <person name="Marra M.A."/>
            <person name="Douglas C.J."/>
            <person name="Ritland K."/>
            <person name="Bohlmann J."/>
        </authorList>
    </citation>
    <scope>NUCLEOTIDE SEQUENCE</scope>
    <source>
        <tissue evidence="1">Bark</tissue>
    </source>
</reference>